<dbReference type="EMBL" id="ACBZ01000195">
    <property type="protein sequence ID" value="EEG47444.1"/>
    <property type="molecule type" value="Genomic_DNA"/>
</dbReference>
<dbReference type="Proteomes" id="UP000003100">
    <property type="component" value="Unassembled WGS sequence"/>
</dbReference>
<keyword evidence="15" id="KW-1185">Reference proteome</keyword>
<dbReference type="NCBIfam" id="TIGR00115">
    <property type="entry name" value="tig"/>
    <property type="match status" value="1"/>
</dbReference>
<evidence type="ECO:0000256" key="7">
    <source>
        <dbReference type="ARBA" id="ARBA00023235"/>
    </source>
</evidence>
<sequence length="384" mass="41926">MKKRWCIAVLAMCMTMAVTGCSGGSEQKDSKTESSAEAGTSKSGSKIIDVDPAKYVKLGDYKGMELTKEVQDVTEEQIQATIDSDLKTNAKTLGEGETAQSGDIVNIDYVGKVDGKEFDGGSTDGQGTDLELGSGSYVEGFEDQLVGAKAGETRDVNVTFPEDYGSEELASKDAVFTVTVNSIKRPAELTDEWVAENTDVKTVDEYRKSIVEDLEKSAEESSQINLGNTAWNNLVSGSEIKKYPEDLLKEETDLVKSQMEEQCKAYGIELSDFLEQMGMNEDDYNTQCEETAKSNLQMIMVAQAVINQEGLSLDDEKSDQIREEMAANYGYESVDDAMKQAGEERFNQNVGIEVVKQFLVDNAKIDTGEATPAADDEAPEDAQE</sequence>
<comment type="catalytic activity">
    <reaction evidence="1 10">
        <text>[protein]-peptidylproline (omega=180) = [protein]-peptidylproline (omega=0)</text>
        <dbReference type="Rhea" id="RHEA:16237"/>
        <dbReference type="Rhea" id="RHEA-COMP:10747"/>
        <dbReference type="Rhea" id="RHEA-COMP:10748"/>
        <dbReference type="ChEBI" id="CHEBI:83833"/>
        <dbReference type="ChEBI" id="CHEBI:83834"/>
        <dbReference type="EC" id="5.2.1.8"/>
    </reaction>
</comment>
<accession>C0CRZ1</accession>
<dbReference type="GeneID" id="86823419"/>
<evidence type="ECO:0000256" key="3">
    <source>
        <dbReference type="ARBA" id="ARBA00005464"/>
    </source>
</evidence>
<dbReference type="eggNOG" id="COG0544">
    <property type="taxonomic scope" value="Bacteria"/>
</dbReference>
<dbReference type="EC" id="5.2.1.8" evidence="10"/>
<evidence type="ECO:0000256" key="5">
    <source>
        <dbReference type="ARBA" id="ARBA00023110"/>
    </source>
</evidence>
<dbReference type="InterPro" id="IPR046357">
    <property type="entry name" value="PPIase_dom_sf"/>
</dbReference>
<reference evidence="14 15" key="2">
    <citation type="submission" date="2009-02" db="EMBL/GenBank/DDBJ databases">
        <title>Draft genome sequence of Blautia hydrogenotrophica DSM 10507 (Ruminococcus hydrogenotrophicus DSM 10507).</title>
        <authorList>
            <person name="Sudarsanam P."/>
            <person name="Ley R."/>
            <person name="Guruge J."/>
            <person name="Turnbaugh P.J."/>
            <person name="Mahowald M."/>
            <person name="Liep D."/>
            <person name="Gordon J."/>
        </authorList>
    </citation>
    <scope>NUCLEOTIDE SEQUENCE [LARGE SCALE GENOMIC DNA]</scope>
    <source>
        <strain evidence="15">DSM 10507 / JCM 14656 / S5a33</strain>
    </source>
</reference>
<reference evidence="14 15" key="1">
    <citation type="submission" date="2009-01" db="EMBL/GenBank/DDBJ databases">
        <authorList>
            <person name="Fulton L."/>
            <person name="Clifton S."/>
            <person name="Fulton B."/>
            <person name="Xu J."/>
            <person name="Minx P."/>
            <person name="Pepin K.H."/>
            <person name="Johnson M."/>
            <person name="Bhonagiri V."/>
            <person name="Nash W.E."/>
            <person name="Mardis E.R."/>
            <person name="Wilson R.K."/>
        </authorList>
    </citation>
    <scope>NUCLEOTIDE SEQUENCE [LARGE SCALE GENOMIC DNA]</scope>
    <source>
        <strain evidence="15">DSM 10507 / JCM 14656 / S5a33</strain>
    </source>
</reference>
<dbReference type="PATRIC" id="fig|476272.21.peg.337"/>
<dbReference type="PROSITE" id="PS50059">
    <property type="entry name" value="FKBP_PPIASE"/>
    <property type="match status" value="1"/>
</dbReference>
<proteinExistence type="inferred from homology"/>
<comment type="function">
    <text evidence="9">Involved in protein export. Acts as a chaperone by maintaining the newly synthesized protein in an open conformation. Functions as a peptidyl-prolyl cis-trans isomerase.</text>
</comment>
<dbReference type="PROSITE" id="PS51257">
    <property type="entry name" value="PROKAR_LIPOPROTEIN"/>
    <property type="match status" value="1"/>
</dbReference>
<feature type="signal peptide" evidence="12">
    <location>
        <begin position="1"/>
        <end position="20"/>
    </location>
</feature>
<keyword evidence="5 10" id="KW-0697">Rotamase</keyword>
<dbReference type="GO" id="GO:0006457">
    <property type="term" value="P:protein folding"/>
    <property type="evidence" value="ECO:0007669"/>
    <property type="project" value="InterPro"/>
</dbReference>
<protein>
    <recommendedName>
        <fullName evidence="10">peptidylprolyl isomerase</fullName>
        <ecNumber evidence="10">5.2.1.8</ecNumber>
    </recommendedName>
</protein>
<dbReference type="Gene3D" id="1.10.3120.10">
    <property type="entry name" value="Trigger factor, C-terminal domain"/>
    <property type="match status" value="1"/>
</dbReference>
<evidence type="ECO:0000313" key="14">
    <source>
        <dbReference type="EMBL" id="EEG47444.1"/>
    </source>
</evidence>
<name>C0CRZ1_BLAHS</name>
<feature type="region of interest" description="Disordered" evidence="11">
    <location>
        <begin position="21"/>
        <end position="45"/>
    </location>
</feature>
<feature type="domain" description="PPIase FKBP-type" evidence="13">
    <location>
        <begin position="102"/>
        <end position="186"/>
    </location>
</feature>
<evidence type="ECO:0000259" key="13">
    <source>
        <dbReference type="PROSITE" id="PS50059"/>
    </source>
</evidence>
<dbReference type="Pfam" id="PF05698">
    <property type="entry name" value="Trigger_C"/>
    <property type="match status" value="1"/>
</dbReference>
<gene>
    <name evidence="14" type="ORF">RUMHYD_03657</name>
</gene>
<dbReference type="GO" id="GO:0015031">
    <property type="term" value="P:protein transport"/>
    <property type="evidence" value="ECO:0007669"/>
    <property type="project" value="InterPro"/>
</dbReference>
<dbReference type="RefSeq" id="WP_005952205.1">
    <property type="nucleotide sequence ID" value="NZ_CP136423.1"/>
</dbReference>
<evidence type="ECO:0000256" key="2">
    <source>
        <dbReference type="ARBA" id="ARBA00004496"/>
    </source>
</evidence>
<feature type="chain" id="PRO_5039183973" description="peptidylprolyl isomerase" evidence="12">
    <location>
        <begin position="21"/>
        <end position="384"/>
    </location>
</feature>
<dbReference type="InterPro" id="IPR001179">
    <property type="entry name" value="PPIase_FKBP_dom"/>
</dbReference>
<evidence type="ECO:0000256" key="11">
    <source>
        <dbReference type="SAM" id="MobiDB-lite"/>
    </source>
</evidence>
<evidence type="ECO:0000313" key="15">
    <source>
        <dbReference type="Proteomes" id="UP000003100"/>
    </source>
</evidence>
<dbReference type="FunFam" id="3.10.50.40:FF:000001">
    <property type="entry name" value="Trigger factor"/>
    <property type="match status" value="1"/>
</dbReference>
<dbReference type="GO" id="GO:0003755">
    <property type="term" value="F:peptidyl-prolyl cis-trans isomerase activity"/>
    <property type="evidence" value="ECO:0007669"/>
    <property type="project" value="UniProtKB-KW"/>
</dbReference>
<feature type="compositionally biased region" description="Polar residues" evidence="11">
    <location>
        <begin position="35"/>
        <end position="44"/>
    </location>
</feature>
<dbReference type="HOGENOM" id="CLU_033058_1_2_9"/>
<dbReference type="InterPro" id="IPR008880">
    <property type="entry name" value="Trigger_fac_C"/>
</dbReference>
<evidence type="ECO:0000256" key="4">
    <source>
        <dbReference type="ARBA" id="ARBA00022618"/>
    </source>
</evidence>
<evidence type="ECO:0000256" key="8">
    <source>
        <dbReference type="ARBA" id="ARBA00023306"/>
    </source>
</evidence>
<evidence type="ECO:0000256" key="6">
    <source>
        <dbReference type="ARBA" id="ARBA00023186"/>
    </source>
</evidence>
<dbReference type="SUPFAM" id="SSF54534">
    <property type="entry name" value="FKBP-like"/>
    <property type="match status" value="1"/>
</dbReference>
<dbReference type="Pfam" id="PF00254">
    <property type="entry name" value="FKBP_C"/>
    <property type="match status" value="1"/>
</dbReference>
<dbReference type="Gene3D" id="3.10.50.40">
    <property type="match status" value="1"/>
</dbReference>
<dbReference type="InterPro" id="IPR027304">
    <property type="entry name" value="Trigger_fact/SurA_dom_sf"/>
</dbReference>
<evidence type="ECO:0000256" key="9">
    <source>
        <dbReference type="ARBA" id="ARBA00024849"/>
    </source>
</evidence>
<keyword evidence="7 10" id="KW-0413">Isomerase</keyword>
<dbReference type="InterPro" id="IPR005215">
    <property type="entry name" value="Trig_fac"/>
</dbReference>
<evidence type="ECO:0000256" key="12">
    <source>
        <dbReference type="SAM" id="SignalP"/>
    </source>
</evidence>
<keyword evidence="4" id="KW-0132">Cell division</keyword>
<comment type="similarity">
    <text evidence="3">Belongs to the FKBP-type PPIase family. Tig subfamily.</text>
</comment>
<dbReference type="GO" id="GO:0051301">
    <property type="term" value="P:cell division"/>
    <property type="evidence" value="ECO:0007669"/>
    <property type="project" value="UniProtKB-KW"/>
</dbReference>
<keyword evidence="12" id="KW-0732">Signal</keyword>
<dbReference type="SUPFAM" id="SSF109998">
    <property type="entry name" value="Triger factor/SurA peptide-binding domain-like"/>
    <property type="match status" value="1"/>
</dbReference>
<evidence type="ECO:0000256" key="1">
    <source>
        <dbReference type="ARBA" id="ARBA00000971"/>
    </source>
</evidence>
<dbReference type="GO" id="GO:0005737">
    <property type="term" value="C:cytoplasm"/>
    <property type="evidence" value="ECO:0007669"/>
    <property type="project" value="UniProtKB-SubCell"/>
</dbReference>
<keyword evidence="6" id="KW-0143">Chaperone</keyword>
<evidence type="ECO:0000256" key="10">
    <source>
        <dbReference type="PROSITE-ProRule" id="PRU00277"/>
    </source>
</evidence>
<organism evidence="14 15">
    <name type="scientific">Blautia hydrogenotrophica (strain DSM 10507 / JCM 14656 / S5a33)</name>
    <name type="common">Ruminococcus hydrogenotrophicus</name>
    <dbReference type="NCBI Taxonomy" id="476272"/>
    <lineage>
        <taxon>Bacteria</taxon>
        <taxon>Bacillati</taxon>
        <taxon>Bacillota</taxon>
        <taxon>Clostridia</taxon>
        <taxon>Lachnospirales</taxon>
        <taxon>Lachnospiraceae</taxon>
        <taxon>Blautia</taxon>
    </lineage>
</organism>
<keyword evidence="8" id="KW-0131">Cell cycle</keyword>
<dbReference type="AlphaFoldDB" id="C0CRZ1"/>
<comment type="subcellular location">
    <subcellularLocation>
        <location evidence="2">Cytoplasm</location>
    </subcellularLocation>
</comment>
<dbReference type="InterPro" id="IPR037041">
    <property type="entry name" value="Trigger_fac_C_sf"/>
</dbReference>